<gene>
    <name evidence="2" type="ORF">NNJEOMEG_02045</name>
</gene>
<sequence>METPRAEIPAARPPARHGPKPAGRVRFMTRVTGRHLGKDDKAHGMRAERAAWEATPRTPLRQRARR</sequence>
<protein>
    <submittedName>
        <fullName evidence="2">Uncharacterized protein</fullName>
    </submittedName>
</protein>
<feature type="compositionally biased region" description="Basic and acidic residues" evidence="1">
    <location>
        <begin position="36"/>
        <end position="51"/>
    </location>
</feature>
<reference evidence="2 3" key="2">
    <citation type="submission" date="2020-05" db="EMBL/GenBank/DDBJ databases">
        <title>Draft genome sequence of Desulfovibrio sp. strainFSS-1.</title>
        <authorList>
            <person name="Shimoshige H."/>
            <person name="Kobayashi H."/>
            <person name="Maekawa T."/>
        </authorList>
    </citation>
    <scope>NUCLEOTIDE SEQUENCE [LARGE SCALE GENOMIC DNA]</scope>
    <source>
        <strain evidence="2 3">SIID29052-01</strain>
    </source>
</reference>
<dbReference type="AlphaFoldDB" id="A0A6V8M166"/>
<evidence type="ECO:0000256" key="1">
    <source>
        <dbReference type="SAM" id="MobiDB-lite"/>
    </source>
</evidence>
<feature type="compositionally biased region" description="Low complexity" evidence="1">
    <location>
        <begin position="1"/>
        <end position="10"/>
    </location>
</feature>
<comment type="caution">
    <text evidence="2">The sequence shown here is derived from an EMBL/GenBank/DDBJ whole genome shotgun (WGS) entry which is preliminary data.</text>
</comment>
<organism evidence="2 3">
    <name type="scientific">Fundidesulfovibrio magnetotacticus</name>
    <dbReference type="NCBI Taxonomy" id="2730080"/>
    <lineage>
        <taxon>Bacteria</taxon>
        <taxon>Pseudomonadati</taxon>
        <taxon>Thermodesulfobacteriota</taxon>
        <taxon>Desulfovibrionia</taxon>
        <taxon>Desulfovibrionales</taxon>
        <taxon>Desulfovibrionaceae</taxon>
        <taxon>Fundidesulfovibrio</taxon>
    </lineage>
</organism>
<evidence type="ECO:0000313" key="2">
    <source>
        <dbReference type="EMBL" id="GFK94205.1"/>
    </source>
</evidence>
<feature type="region of interest" description="Disordered" evidence="1">
    <location>
        <begin position="1"/>
        <end position="66"/>
    </location>
</feature>
<reference evidence="2 3" key="1">
    <citation type="submission" date="2020-04" db="EMBL/GenBank/DDBJ databases">
        <authorList>
            <consortium name="Desulfovibrio sp. FSS-1 genome sequencing consortium"/>
            <person name="Shimoshige H."/>
            <person name="Kobayashi H."/>
            <person name="Maekawa T."/>
        </authorList>
    </citation>
    <scope>NUCLEOTIDE SEQUENCE [LARGE SCALE GENOMIC DNA]</scope>
    <source>
        <strain evidence="2 3">SIID29052-01</strain>
    </source>
</reference>
<dbReference type="Proteomes" id="UP000494245">
    <property type="component" value="Unassembled WGS sequence"/>
</dbReference>
<keyword evidence="3" id="KW-1185">Reference proteome</keyword>
<dbReference type="EMBL" id="BLTE01000008">
    <property type="protein sequence ID" value="GFK94205.1"/>
    <property type="molecule type" value="Genomic_DNA"/>
</dbReference>
<evidence type="ECO:0000313" key="3">
    <source>
        <dbReference type="Proteomes" id="UP000494245"/>
    </source>
</evidence>
<accession>A0A6V8M166</accession>
<name>A0A6V8M166_9BACT</name>
<proteinExistence type="predicted"/>